<keyword evidence="4" id="KW-1185">Reference proteome</keyword>
<gene>
    <name evidence="3" type="primary">ASTE1</name>
</gene>
<dbReference type="Gene3D" id="3.40.50.1010">
    <property type="entry name" value="5'-nuclease"/>
    <property type="match status" value="1"/>
</dbReference>
<evidence type="ECO:0000256" key="1">
    <source>
        <dbReference type="ARBA" id="ARBA00007398"/>
    </source>
</evidence>
<dbReference type="PANTHER" id="PTHR15665:SF1">
    <property type="entry name" value="PROTEIN ASTEROID HOMOLOG 1"/>
    <property type="match status" value="1"/>
</dbReference>
<name>A0A8C5CVC6_GADMO</name>
<dbReference type="SUPFAM" id="SSF88723">
    <property type="entry name" value="PIN domain-like"/>
    <property type="match status" value="1"/>
</dbReference>
<reference evidence="3" key="1">
    <citation type="submission" date="2025-08" db="UniProtKB">
        <authorList>
            <consortium name="Ensembl"/>
        </authorList>
    </citation>
    <scope>IDENTIFICATION</scope>
</reference>
<reference evidence="3" key="2">
    <citation type="submission" date="2025-09" db="UniProtKB">
        <authorList>
            <consortium name="Ensembl"/>
        </authorList>
    </citation>
    <scope>IDENTIFICATION</scope>
</reference>
<evidence type="ECO:0000313" key="4">
    <source>
        <dbReference type="Proteomes" id="UP000694546"/>
    </source>
</evidence>
<dbReference type="GeneTree" id="ENSGT00390000010145"/>
<dbReference type="AlphaFoldDB" id="A0A8C5CVC6"/>
<feature type="compositionally biased region" description="Acidic residues" evidence="2">
    <location>
        <begin position="602"/>
        <end position="625"/>
    </location>
</feature>
<sequence>MGVDDLCSLLEDYSQIYQDIRFRDSKLVVDGTNLAYDLYYRSNLDQNHGGEYLAYQVQVQALFKALADCGIKPYVVMDGGSGASDIKLDTLLDRARGKVWRAQGAALKGRRADILPPISTKVFEQTLNNMKVPLVRCFGEADCQLAALASDWCCPVLSGDTDFYIYDLPAGLLHLDHFQWESAKKSPTRSYIPCKRYTTSSFCTFFNIDRQLLPVFALLAGNDFVNIREMNWDQNVLAGRQREIELSQTACLEGLLRWMRGFQTIEDTLTAAMDLMPNMSQQAQTEVQTEVQKSMLEYRLPSSSLRGFFSQGTVPSLPAEMLSCVPDWVRAPLARGELGADILDLLVHKRKILPTQVEHSDLQSSNLTSRPIRKVLYGLLLGRGGGKVEEVDRVGTKPASVKVQPLVHGAAKTLRLDSLTQADRAVRLRVCLETLGVEVEKLEGVPAHLRLPVAVTRYWLRRANPEPTLLKALLMVMVQGEQNRRKGLTIGSIFRPLDCVVAHSFNQWQACLKDASQLNLLLCKPLPEPHFAWLYQGRLVHRRQKQLLNREPEEILHSPQFRRLYRRLLGAVTQPDPGANRRAGGPEAQLRASMEHLHLNTQDEEEEEEEEGEEKELGGAEDLDQGSDWPRVTVGTRYRTKDRKDRSRNPELGRKQEWEGWG</sequence>
<proteinExistence type="inferred from homology"/>
<feature type="region of interest" description="Disordered" evidence="2">
    <location>
        <begin position="600"/>
        <end position="662"/>
    </location>
</feature>
<dbReference type="InterPro" id="IPR029060">
    <property type="entry name" value="PIN-like_dom_sf"/>
</dbReference>
<dbReference type="OMA" id="DARCWYE"/>
<dbReference type="Proteomes" id="UP000694546">
    <property type="component" value="Chromosome 6"/>
</dbReference>
<comment type="similarity">
    <text evidence="1">Belongs to the asteroid family.</text>
</comment>
<evidence type="ECO:0000313" key="3">
    <source>
        <dbReference type="Ensembl" id="ENSGMOP00000066634.1"/>
    </source>
</evidence>
<dbReference type="InterPro" id="IPR026832">
    <property type="entry name" value="Asteroid"/>
</dbReference>
<accession>A0A8C5CVC6</accession>
<organism evidence="3 4">
    <name type="scientific">Gadus morhua</name>
    <name type="common">Atlantic cod</name>
    <dbReference type="NCBI Taxonomy" id="8049"/>
    <lineage>
        <taxon>Eukaryota</taxon>
        <taxon>Metazoa</taxon>
        <taxon>Chordata</taxon>
        <taxon>Craniata</taxon>
        <taxon>Vertebrata</taxon>
        <taxon>Euteleostomi</taxon>
        <taxon>Actinopterygii</taxon>
        <taxon>Neopterygii</taxon>
        <taxon>Teleostei</taxon>
        <taxon>Neoteleostei</taxon>
        <taxon>Acanthomorphata</taxon>
        <taxon>Zeiogadaria</taxon>
        <taxon>Gadariae</taxon>
        <taxon>Gadiformes</taxon>
        <taxon>Gadoidei</taxon>
        <taxon>Gadidae</taxon>
        <taxon>Gadus</taxon>
    </lineage>
</organism>
<dbReference type="PANTHER" id="PTHR15665">
    <property type="entry name" value="ASTEROID PROTEIN"/>
    <property type="match status" value="1"/>
</dbReference>
<dbReference type="Ensembl" id="ENSGMOT00000059055.1">
    <property type="protein sequence ID" value="ENSGMOP00000066634.1"/>
    <property type="gene ID" value="ENSGMOG00000032278.1"/>
</dbReference>
<evidence type="ECO:0000256" key="2">
    <source>
        <dbReference type="SAM" id="MobiDB-lite"/>
    </source>
</evidence>
<feature type="compositionally biased region" description="Basic and acidic residues" evidence="2">
    <location>
        <begin position="642"/>
        <end position="662"/>
    </location>
</feature>
<protein>
    <submittedName>
        <fullName evidence="3">Asteroid homolog 1</fullName>
    </submittedName>
</protein>